<evidence type="ECO:0008006" key="8">
    <source>
        <dbReference type="Google" id="ProtNLM"/>
    </source>
</evidence>
<keyword evidence="2 4" id="KW-0812">Transmembrane</keyword>
<feature type="chain" id="PRO_5002215160" description="TrbC/VirB2 family protein" evidence="5">
    <location>
        <begin position="32"/>
        <end position="79"/>
    </location>
</feature>
<feature type="transmembrane region" description="Helical" evidence="4">
    <location>
        <begin position="55"/>
        <end position="76"/>
    </location>
</feature>
<dbReference type="Proteomes" id="UP000035017">
    <property type="component" value="Unassembled WGS sequence"/>
</dbReference>
<feature type="non-terminal residue" evidence="6">
    <location>
        <position position="79"/>
    </location>
</feature>
<evidence type="ECO:0000256" key="5">
    <source>
        <dbReference type="SAM" id="SignalP"/>
    </source>
</evidence>
<sequence>MRACLPTNRKTLAKVAMVLALQFAGAEAAFAQQALAPLQAALDMVVDFVNGPFGRSVGVLAVMGLGFAAFAGRISVVAA</sequence>
<evidence type="ECO:0000256" key="2">
    <source>
        <dbReference type="ARBA" id="ARBA00022692"/>
    </source>
</evidence>
<evidence type="ECO:0000256" key="1">
    <source>
        <dbReference type="ARBA" id="ARBA00004141"/>
    </source>
</evidence>
<evidence type="ECO:0000256" key="4">
    <source>
        <dbReference type="SAM" id="Phobius"/>
    </source>
</evidence>
<gene>
    <name evidence="6" type="ORF">RU07_23080</name>
</gene>
<evidence type="ECO:0000256" key="3">
    <source>
        <dbReference type="ARBA" id="ARBA00022989"/>
    </source>
</evidence>
<dbReference type="InterPro" id="IPR007039">
    <property type="entry name" value="TrbC/VirB2"/>
</dbReference>
<protein>
    <recommendedName>
        <fullName evidence="8">TrbC/VirB2 family protein</fullName>
    </recommendedName>
</protein>
<evidence type="ECO:0000313" key="6">
    <source>
        <dbReference type="EMBL" id="KIP98119.1"/>
    </source>
</evidence>
<keyword evidence="4" id="KW-0472">Membrane</keyword>
<organism evidence="6 7">
    <name type="scientific">Agrobacterium tumefaciens</name>
    <dbReference type="NCBI Taxonomy" id="358"/>
    <lineage>
        <taxon>Bacteria</taxon>
        <taxon>Pseudomonadati</taxon>
        <taxon>Pseudomonadota</taxon>
        <taxon>Alphaproteobacteria</taxon>
        <taxon>Hyphomicrobiales</taxon>
        <taxon>Rhizobiaceae</taxon>
        <taxon>Rhizobium/Agrobacterium group</taxon>
        <taxon>Agrobacterium</taxon>
        <taxon>Agrobacterium tumefaciens complex</taxon>
    </lineage>
</organism>
<feature type="signal peptide" evidence="5">
    <location>
        <begin position="1"/>
        <end position="31"/>
    </location>
</feature>
<comment type="subcellular location">
    <subcellularLocation>
        <location evidence="1">Membrane</location>
        <topology evidence="1">Multi-pass membrane protein</topology>
    </subcellularLocation>
</comment>
<dbReference type="Pfam" id="PF04956">
    <property type="entry name" value="TrbC"/>
    <property type="match status" value="1"/>
</dbReference>
<keyword evidence="5" id="KW-0732">Signal</keyword>
<accession>A0A0D0KMB4</accession>
<dbReference type="AlphaFoldDB" id="A0A0D0KMB4"/>
<keyword evidence="3 4" id="KW-1133">Transmembrane helix</keyword>
<evidence type="ECO:0000313" key="7">
    <source>
        <dbReference type="Proteomes" id="UP000035017"/>
    </source>
</evidence>
<name>A0A0D0KMB4_AGRTU</name>
<dbReference type="EMBL" id="JXQV01000045">
    <property type="protein sequence ID" value="KIP98119.1"/>
    <property type="molecule type" value="Genomic_DNA"/>
</dbReference>
<comment type="caution">
    <text evidence="6">The sequence shown here is derived from an EMBL/GenBank/DDBJ whole genome shotgun (WGS) entry which is preliminary data.</text>
</comment>
<proteinExistence type="predicted"/>
<reference evidence="6 7" key="1">
    <citation type="submission" date="2014-12" db="EMBL/GenBank/DDBJ databases">
        <title>16Stimator: statistical estimation of ribosomal gene copy numbers from draft genome assemblies.</title>
        <authorList>
            <person name="Perisin M.A."/>
            <person name="Vetter M."/>
            <person name="Gilbert J.A."/>
            <person name="Bergelson J."/>
        </authorList>
    </citation>
    <scope>NUCLEOTIDE SEQUENCE [LARGE SCALE GENOMIC DNA]</scope>
    <source>
        <strain evidence="6 7">MEJ076</strain>
    </source>
</reference>
<dbReference type="GO" id="GO:0016020">
    <property type="term" value="C:membrane"/>
    <property type="evidence" value="ECO:0007669"/>
    <property type="project" value="UniProtKB-SubCell"/>
</dbReference>